<evidence type="ECO:0000313" key="1">
    <source>
        <dbReference type="EMBL" id="RPA73718.1"/>
    </source>
</evidence>
<keyword evidence="2" id="KW-1185">Reference proteome</keyword>
<reference evidence="1 2" key="1">
    <citation type="journal article" date="2018" name="Nat. Ecol. Evol.">
        <title>Pezizomycetes genomes reveal the molecular basis of ectomycorrhizal truffle lifestyle.</title>
        <authorList>
            <person name="Murat C."/>
            <person name="Payen T."/>
            <person name="Noel B."/>
            <person name="Kuo A."/>
            <person name="Morin E."/>
            <person name="Chen J."/>
            <person name="Kohler A."/>
            <person name="Krizsan K."/>
            <person name="Balestrini R."/>
            <person name="Da Silva C."/>
            <person name="Montanini B."/>
            <person name="Hainaut M."/>
            <person name="Levati E."/>
            <person name="Barry K.W."/>
            <person name="Belfiori B."/>
            <person name="Cichocki N."/>
            <person name="Clum A."/>
            <person name="Dockter R.B."/>
            <person name="Fauchery L."/>
            <person name="Guy J."/>
            <person name="Iotti M."/>
            <person name="Le Tacon F."/>
            <person name="Lindquist E.A."/>
            <person name="Lipzen A."/>
            <person name="Malagnac F."/>
            <person name="Mello A."/>
            <person name="Molinier V."/>
            <person name="Miyauchi S."/>
            <person name="Poulain J."/>
            <person name="Riccioni C."/>
            <person name="Rubini A."/>
            <person name="Sitrit Y."/>
            <person name="Splivallo R."/>
            <person name="Traeger S."/>
            <person name="Wang M."/>
            <person name="Zifcakova L."/>
            <person name="Wipf D."/>
            <person name="Zambonelli A."/>
            <person name="Paolocci F."/>
            <person name="Nowrousian M."/>
            <person name="Ottonello S."/>
            <person name="Baldrian P."/>
            <person name="Spatafora J.W."/>
            <person name="Henrissat B."/>
            <person name="Nagy L.G."/>
            <person name="Aury J.M."/>
            <person name="Wincker P."/>
            <person name="Grigoriev I.V."/>
            <person name="Bonfante P."/>
            <person name="Martin F.M."/>
        </authorList>
    </citation>
    <scope>NUCLEOTIDE SEQUENCE [LARGE SCALE GENOMIC DNA]</scope>
    <source>
        <strain evidence="1 2">RN42</strain>
    </source>
</reference>
<name>A0A3N4HMH2_ASCIM</name>
<accession>A0A3N4HMH2</accession>
<dbReference type="AlphaFoldDB" id="A0A3N4HMH2"/>
<sequence length="158" mass="18181">MPPKSKRSIPASGLPLQTRIRRLQTKQREFLIRRSLLTAREHNGIEELKRVFPTSSHLFQCLYTLFTPPPVFSKDITIGNVAFHEADLKRLEDGMDFTRKVLRAIEQTITIFEKNPNMTMEQFGEIVKGAEMGEIHEQAAEMLNSGWFGRFQGTFGKK</sequence>
<protein>
    <submittedName>
        <fullName evidence="1">Uncharacterized protein</fullName>
    </submittedName>
</protein>
<dbReference type="EMBL" id="ML119813">
    <property type="protein sequence ID" value="RPA73718.1"/>
    <property type="molecule type" value="Genomic_DNA"/>
</dbReference>
<gene>
    <name evidence="1" type="ORF">BJ508DRAFT_340974</name>
</gene>
<organism evidence="1 2">
    <name type="scientific">Ascobolus immersus RN42</name>
    <dbReference type="NCBI Taxonomy" id="1160509"/>
    <lineage>
        <taxon>Eukaryota</taxon>
        <taxon>Fungi</taxon>
        <taxon>Dikarya</taxon>
        <taxon>Ascomycota</taxon>
        <taxon>Pezizomycotina</taxon>
        <taxon>Pezizomycetes</taxon>
        <taxon>Pezizales</taxon>
        <taxon>Ascobolaceae</taxon>
        <taxon>Ascobolus</taxon>
    </lineage>
</organism>
<evidence type="ECO:0000313" key="2">
    <source>
        <dbReference type="Proteomes" id="UP000275078"/>
    </source>
</evidence>
<proteinExistence type="predicted"/>
<dbReference type="Proteomes" id="UP000275078">
    <property type="component" value="Unassembled WGS sequence"/>
</dbReference>